<dbReference type="AlphaFoldDB" id="A0A813FGX4"/>
<comment type="caution">
    <text evidence="2">The sequence shown here is derived from an EMBL/GenBank/DDBJ whole genome shotgun (WGS) entry which is preliminary data.</text>
</comment>
<dbReference type="EMBL" id="CAJNNV010025072">
    <property type="protein sequence ID" value="CAE8612041.1"/>
    <property type="molecule type" value="Genomic_DNA"/>
</dbReference>
<evidence type="ECO:0000256" key="1">
    <source>
        <dbReference type="SAM" id="MobiDB-lite"/>
    </source>
</evidence>
<evidence type="ECO:0000313" key="2">
    <source>
        <dbReference type="EMBL" id="CAE8612041.1"/>
    </source>
</evidence>
<evidence type="ECO:0000313" key="3">
    <source>
        <dbReference type="Proteomes" id="UP000654075"/>
    </source>
</evidence>
<organism evidence="2 3">
    <name type="scientific">Polarella glacialis</name>
    <name type="common">Dinoflagellate</name>
    <dbReference type="NCBI Taxonomy" id="89957"/>
    <lineage>
        <taxon>Eukaryota</taxon>
        <taxon>Sar</taxon>
        <taxon>Alveolata</taxon>
        <taxon>Dinophyceae</taxon>
        <taxon>Suessiales</taxon>
        <taxon>Suessiaceae</taxon>
        <taxon>Polarella</taxon>
    </lineage>
</organism>
<sequence length="701" mass="74832">MLGLHPTPRGTARMRRCMYLAAQPPAEVLGACRSSSSSSSSSSCLRPSPWASRTSPLGPGGAWDPHPAWDLGHSQLAARACVAAEQGIRDPFLWQAIRLRSRTLASLLSVREVAALLGSTVRVGLIDAAFLSAMGRRLETLLRWGKGSRSNSSVTDLTVCCNALLRAGLDTKSPLFEEILRVIARGFSKPSVFEAALLATCLVRLRRSDSVLLAGSEAAVVRGAICAAPVSSQLQQCSMLLSALAVLQPKRRPAALTKLLEEQLPRFEPSRCASPEVLQRSMLAVIQAEVRWSQSLEGARWSEPSALVRLAAEKLAGLPFSGRWAAGPGSLRAVAEACRRWGQDCDGLAALAPRLLRELRARLTSGTGARRGSGNPTGSLGFSSGLLLQCLGAALPLCQGPSSGRRAAEPVLEHLLARVPELTSGQLIALTELVGLVGTPEGGNDSRAADAGVPLKRAQVLRSELYRRVRDLPLKTLPRALASLLQILPGGADSEVVSVLRRCTGRIAYELREMLQAGVGFEERQQLFNGDALGEVLYVCAACNYQDEAFLDACQSWILADRRCLSSLRRDVSLVHLLHSLAVLQAVHGELLHVLVSATQQRLEFFDVFQVLGFLDAAALLQAQADKSPMASAFDDGVQPPPSSGVGEQALSAAVGRAAVLLPSFDDSDLYASVHMLRSTRLPKGCAAEVIFAEAARRGID</sequence>
<gene>
    <name evidence="2" type="ORF">PGLA1383_LOCUS29841</name>
</gene>
<reference evidence="2" key="1">
    <citation type="submission" date="2021-02" db="EMBL/GenBank/DDBJ databases">
        <authorList>
            <person name="Dougan E. K."/>
            <person name="Rhodes N."/>
            <person name="Thang M."/>
            <person name="Chan C."/>
        </authorList>
    </citation>
    <scope>NUCLEOTIDE SEQUENCE</scope>
</reference>
<protein>
    <submittedName>
        <fullName evidence="2">Uncharacterized protein</fullName>
    </submittedName>
</protein>
<proteinExistence type="predicted"/>
<keyword evidence="3" id="KW-1185">Reference proteome</keyword>
<feature type="region of interest" description="Disordered" evidence="1">
    <location>
        <begin position="31"/>
        <end position="58"/>
    </location>
</feature>
<feature type="compositionally biased region" description="Low complexity" evidence="1">
    <location>
        <begin position="34"/>
        <end position="43"/>
    </location>
</feature>
<dbReference type="Proteomes" id="UP000654075">
    <property type="component" value="Unassembled WGS sequence"/>
</dbReference>
<accession>A0A813FGX4</accession>
<name>A0A813FGX4_POLGL</name>